<evidence type="ECO:0000313" key="5">
    <source>
        <dbReference type="Proteomes" id="UP000194280"/>
    </source>
</evidence>
<dbReference type="EMBL" id="MUNK01000022">
    <property type="protein sequence ID" value="OTA37212.1"/>
    <property type="molecule type" value="Genomic_DNA"/>
</dbReference>
<dbReference type="Proteomes" id="UP000194280">
    <property type="component" value="Unassembled WGS sequence"/>
</dbReference>
<evidence type="ECO:0000256" key="1">
    <source>
        <dbReference type="SAM" id="MobiDB-lite"/>
    </source>
</evidence>
<sequence>MKAMTLFLFPLASLALANEPRQCYTRYNNTVRAEGAPWYVCNNTQINPGGASLCCYDDSLCGPDAFCGSTSIGKGPYKYGLYVGGCTDGTYSDPVCRTTCTGDGVTWFQWNETTEVYHCCGHNACIGTVTDEAFSATPPDEWEPFARLATTTSSPSAAATATVTVQVTSHVQNSRLSTGAQAGIGTACGVAGAGIVGALALLLLKRRRLSSMQGERRSHVQSLHHELPPDGSMKAEMNSSSYDGNTRNKIPEPETERAPAEVACVENPRQELEGHPP</sequence>
<comment type="caution">
    <text evidence="4">The sequence shown here is derived from an EMBL/GenBank/DDBJ whole genome shotgun (WGS) entry which is preliminary data.</text>
</comment>
<dbReference type="AlphaFoldDB" id="A0A1Z5TMC8"/>
<feature type="region of interest" description="Disordered" evidence="1">
    <location>
        <begin position="213"/>
        <end position="277"/>
    </location>
</feature>
<organism evidence="4 5">
    <name type="scientific">Hortaea werneckii EXF-2000</name>
    <dbReference type="NCBI Taxonomy" id="1157616"/>
    <lineage>
        <taxon>Eukaryota</taxon>
        <taxon>Fungi</taxon>
        <taxon>Dikarya</taxon>
        <taxon>Ascomycota</taxon>
        <taxon>Pezizomycotina</taxon>
        <taxon>Dothideomycetes</taxon>
        <taxon>Dothideomycetidae</taxon>
        <taxon>Mycosphaerellales</taxon>
        <taxon>Teratosphaeriaceae</taxon>
        <taxon>Hortaea</taxon>
    </lineage>
</organism>
<keyword evidence="2" id="KW-0472">Membrane</keyword>
<evidence type="ECO:0000256" key="3">
    <source>
        <dbReference type="SAM" id="SignalP"/>
    </source>
</evidence>
<keyword evidence="5" id="KW-1185">Reference proteome</keyword>
<protein>
    <submittedName>
        <fullName evidence="4">Uncharacterized protein</fullName>
    </submittedName>
</protein>
<feature type="compositionally biased region" description="Basic and acidic residues" evidence="1">
    <location>
        <begin position="268"/>
        <end position="277"/>
    </location>
</feature>
<feature type="compositionally biased region" description="Polar residues" evidence="1">
    <location>
        <begin position="237"/>
        <end position="248"/>
    </location>
</feature>
<evidence type="ECO:0000256" key="2">
    <source>
        <dbReference type="SAM" id="Phobius"/>
    </source>
</evidence>
<feature type="signal peptide" evidence="3">
    <location>
        <begin position="1"/>
        <end position="17"/>
    </location>
</feature>
<dbReference type="OrthoDB" id="3816606at2759"/>
<keyword evidence="2" id="KW-0812">Transmembrane</keyword>
<feature type="compositionally biased region" description="Basic and acidic residues" evidence="1">
    <location>
        <begin position="214"/>
        <end position="228"/>
    </location>
</feature>
<feature type="transmembrane region" description="Helical" evidence="2">
    <location>
        <begin position="182"/>
        <end position="204"/>
    </location>
</feature>
<dbReference type="InParanoid" id="A0A1Z5TMC8"/>
<keyword evidence="2" id="KW-1133">Transmembrane helix</keyword>
<dbReference type="VEuPathDB" id="FungiDB:BTJ68_02746"/>
<keyword evidence="3" id="KW-0732">Signal</keyword>
<dbReference type="STRING" id="1157616.A0A1Z5TMC8"/>
<reference evidence="4 5" key="1">
    <citation type="submission" date="2017-01" db="EMBL/GenBank/DDBJ databases">
        <title>The recent genome duplication of the halophilic yeast Hortaea werneckii: insights from long-read sequencing.</title>
        <authorList>
            <person name="Sinha S."/>
            <person name="Flibotte S."/>
            <person name="Neira M."/>
            <person name="Lenassi M."/>
            <person name="Gostincar C."/>
            <person name="Stajich J.E."/>
            <person name="Nislow C.E."/>
        </authorList>
    </citation>
    <scope>NUCLEOTIDE SEQUENCE [LARGE SCALE GENOMIC DNA]</scope>
    <source>
        <strain evidence="4 5">EXF-2000</strain>
    </source>
</reference>
<feature type="chain" id="PRO_5013232923" evidence="3">
    <location>
        <begin position="18"/>
        <end position="277"/>
    </location>
</feature>
<feature type="compositionally biased region" description="Basic and acidic residues" evidence="1">
    <location>
        <begin position="249"/>
        <end position="259"/>
    </location>
</feature>
<name>A0A1Z5TMC8_HORWE</name>
<accession>A0A1Z5TMC8</accession>
<proteinExistence type="predicted"/>
<evidence type="ECO:0000313" key="4">
    <source>
        <dbReference type="EMBL" id="OTA37212.1"/>
    </source>
</evidence>
<gene>
    <name evidence="4" type="ORF">BTJ68_02746</name>
</gene>